<accession>A0A2S9YCS1</accession>
<sequence>MRTPRSKPRSGPLGVARSGVLCALAFTLACMDTDDGGEEPPAEARGPDFDVRYQTKYVDIAPGFSQPVCRGSLDEIDRHVEVVADLLGISVEQRVLMFWYNQNATGAMAENSELCDWCSSGCGGCASTDATHVRNRSLHHELVHAVALPTWGRSDTLFEEGLAMGLDRVIGEYEGINSIYNLDLLGTTKPSDVAGSGQHGGAHFSRWLIDRFGPDDLRQMFERLTGSSTKAEVFAAVEEVYGLPFEELEAEYYATAPLAYPLPGLCEGLVHVPWEDGRWEFEASSDCDQPHMFGPADDGRNYAVATVDILPEHVGESLAVWVPSDVSALAWPCLDQPIYDVDPAVLGRSLFDNSILPPVFTMAMRYRVEVPIDDSEDVHLRLCPSNGLDPSHHPIDRTVDPENCLGD</sequence>
<evidence type="ECO:0000313" key="2">
    <source>
        <dbReference type="Proteomes" id="UP000237968"/>
    </source>
</evidence>
<gene>
    <name evidence="1" type="ORF">ENSA5_18520</name>
</gene>
<evidence type="ECO:0000313" key="1">
    <source>
        <dbReference type="EMBL" id="PRQ02914.1"/>
    </source>
</evidence>
<name>A0A2S9YCS1_9BACT</name>
<organism evidence="1 2">
    <name type="scientific">Enhygromyxa salina</name>
    <dbReference type="NCBI Taxonomy" id="215803"/>
    <lineage>
        <taxon>Bacteria</taxon>
        <taxon>Pseudomonadati</taxon>
        <taxon>Myxococcota</taxon>
        <taxon>Polyangia</taxon>
        <taxon>Nannocystales</taxon>
        <taxon>Nannocystaceae</taxon>
        <taxon>Enhygromyxa</taxon>
    </lineage>
</organism>
<dbReference type="OrthoDB" id="5496439at2"/>
<dbReference type="EMBL" id="PVNK01000108">
    <property type="protein sequence ID" value="PRQ02914.1"/>
    <property type="molecule type" value="Genomic_DNA"/>
</dbReference>
<evidence type="ECO:0008006" key="3">
    <source>
        <dbReference type="Google" id="ProtNLM"/>
    </source>
</evidence>
<dbReference type="Proteomes" id="UP000237968">
    <property type="component" value="Unassembled WGS sequence"/>
</dbReference>
<protein>
    <recommendedName>
        <fullName evidence="3">Lipoprotein</fullName>
    </recommendedName>
</protein>
<comment type="caution">
    <text evidence="1">The sequence shown here is derived from an EMBL/GenBank/DDBJ whole genome shotgun (WGS) entry which is preliminary data.</text>
</comment>
<proteinExistence type="predicted"/>
<dbReference type="PROSITE" id="PS51257">
    <property type="entry name" value="PROKAR_LIPOPROTEIN"/>
    <property type="match status" value="1"/>
</dbReference>
<keyword evidence="2" id="KW-1185">Reference proteome</keyword>
<dbReference type="AlphaFoldDB" id="A0A2S9YCS1"/>
<reference evidence="1 2" key="1">
    <citation type="submission" date="2018-03" db="EMBL/GenBank/DDBJ databases">
        <title>Draft Genome Sequences of the Obligatory Marine Myxobacteria Enhygromyxa salina SWB005.</title>
        <authorList>
            <person name="Poehlein A."/>
            <person name="Moghaddam J.A."/>
            <person name="Harms H."/>
            <person name="Alanjari M."/>
            <person name="Koenig G.M."/>
            <person name="Daniel R."/>
            <person name="Schaeberle T.F."/>
        </authorList>
    </citation>
    <scope>NUCLEOTIDE SEQUENCE [LARGE SCALE GENOMIC DNA]</scope>
    <source>
        <strain evidence="1 2">SWB005</strain>
    </source>
</reference>